<dbReference type="CDD" id="cd15951">
    <property type="entry name" value="7tmA_OR52R_52L-like"/>
    <property type="match status" value="1"/>
</dbReference>
<evidence type="ECO:0000313" key="12">
    <source>
        <dbReference type="RefSeq" id="XP_030055826.1"/>
    </source>
</evidence>
<dbReference type="InterPro" id="IPR050402">
    <property type="entry name" value="OR51/52/56-like"/>
</dbReference>
<feature type="transmembrane region" description="Helical" evidence="9">
    <location>
        <begin position="274"/>
        <end position="296"/>
    </location>
</feature>
<dbReference type="Pfam" id="PF13853">
    <property type="entry name" value="7tm_4"/>
    <property type="match status" value="1"/>
</dbReference>
<evidence type="ECO:0000256" key="9">
    <source>
        <dbReference type="SAM" id="Phobius"/>
    </source>
</evidence>
<dbReference type="InterPro" id="IPR000725">
    <property type="entry name" value="Olfact_rcpt"/>
</dbReference>
<dbReference type="GO" id="GO:0005886">
    <property type="term" value="C:plasma membrane"/>
    <property type="evidence" value="ECO:0007669"/>
    <property type="project" value="TreeGrafter"/>
</dbReference>
<feature type="domain" description="G-protein coupled receptors family 1 profile" evidence="10">
    <location>
        <begin position="43"/>
        <end position="294"/>
    </location>
</feature>
<evidence type="ECO:0000256" key="8">
    <source>
        <dbReference type="ARBA" id="ARBA00023224"/>
    </source>
</evidence>
<comment type="subcellular location">
    <subcellularLocation>
        <location evidence="2">Membrane</location>
        <topology evidence="2">Multi-pass membrane protein</topology>
    </subcellularLocation>
</comment>
<sequence>MSPVNSSHSHPSTFILTGIPGLETAHIWISLPFCGMYIMAFFGNLIILYVVKTEQSLHGPMYYFLSMLAVTDMVLSTSVSPKMLTLFWFHSKEIDYDACLIQLFFVHCFSSTESGVFLAMAIDRYVAICNPLRHSVILSNPIITRIGLIIIIRGVLLISPFCFLLNRLQFCSNKVILHSYCEHMAVAKLACSNTIINAVYGLIVAFLVVGFDVTFIILSYVLILKVVFRLPSKVARIKAFSTCGSHICVILAFYIPALFTFLTHRFGHNVPLHIHIIIANLYLLVPPMFNPIVYGVKTKQIRSRVLAIFQLNRLF</sequence>
<dbReference type="InterPro" id="IPR000276">
    <property type="entry name" value="GPCR_Rhodpsn"/>
</dbReference>
<evidence type="ECO:0000259" key="10">
    <source>
        <dbReference type="PROSITE" id="PS50262"/>
    </source>
</evidence>
<dbReference type="GO" id="GO:0004930">
    <property type="term" value="F:G protein-coupled receptor activity"/>
    <property type="evidence" value="ECO:0007669"/>
    <property type="project" value="InterPro"/>
</dbReference>
<dbReference type="PANTHER" id="PTHR26450">
    <property type="entry name" value="OLFACTORY RECEPTOR 56B1-RELATED"/>
    <property type="match status" value="1"/>
</dbReference>
<dbReference type="PRINTS" id="PR00245">
    <property type="entry name" value="OLFACTORYR"/>
</dbReference>
<dbReference type="Proteomes" id="UP000515156">
    <property type="component" value="Chromosome 4"/>
</dbReference>
<proteinExistence type="predicted"/>
<feature type="transmembrane region" description="Helical" evidence="9">
    <location>
        <begin position="142"/>
        <end position="166"/>
    </location>
</feature>
<dbReference type="PROSITE" id="PS50262">
    <property type="entry name" value="G_PROTEIN_RECEP_F1_2"/>
    <property type="match status" value="1"/>
</dbReference>
<keyword evidence="4 9" id="KW-0812">Transmembrane</keyword>
<dbReference type="GeneID" id="115468327"/>
<dbReference type="PRINTS" id="PR00237">
    <property type="entry name" value="GPCRRHODOPSN"/>
</dbReference>
<gene>
    <name evidence="12" type="primary">LOC115468327</name>
</gene>
<feature type="transmembrane region" description="Helical" evidence="9">
    <location>
        <begin position="62"/>
        <end position="80"/>
    </location>
</feature>
<dbReference type="Gene3D" id="1.20.1070.10">
    <property type="entry name" value="Rhodopsin 7-helix transmembrane proteins"/>
    <property type="match status" value="1"/>
</dbReference>
<organism evidence="11 12">
    <name type="scientific">Microcaecilia unicolor</name>
    <dbReference type="NCBI Taxonomy" id="1415580"/>
    <lineage>
        <taxon>Eukaryota</taxon>
        <taxon>Metazoa</taxon>
        <taxon>Chordata</taxon>
        <taxon>Craniata</taxon>
        <taxon>Vertebrata</taxon>
        <taxon>Euteleostomi</taxon>
        <taxon>Amphibia</taxon>
        <taxon>Gymnophiona</taxon>
        <taxon>Siphonopidae</taxon>
        <taxon>Microcaecilia</taxon>
    </lineage>
</organism>
<keyword evidence="11" id="KW-1185">Reference proteome</keyword>
<evidence type="ECO:0000256" key="2">
    <source>
        <dbReference type="ARBA" id="ARBA00004141"/>
    </source>
</evidence>
<evidence type="ECO:0000256" key="3">
    <source>
        <dbReference type="ARBA" id="ARBA00022606"/>
    </source>
</evidence>
<dbReference type="OrthoDB" id="6144443at2759"/>
<evidence type="ECO:0000256" key="5">
    <source>
        <dbReference type="ARBA" id="ARBA00022725"/>
    </source>
</evidence>
<dbReference type="FunCoup" id="A0A6P7XRX2">
    <property type="interactions" value="400"/>
</dbReference>
<keyword evidence="7 9" id="KW-0472">Membrane</keyword>
<keyword evidence="5" id="KW-0552">Olfaction</keyword>
<dbReference type="RefSeq" id="XP_030055826.1">
    <property type="nucleotide sequence ID" value="XM_030199966.1"/>
</dbReference>
<keyword evidence="6 9" id="KW-1133">Transmembrane helix</keyword>
<keyword evidence="3" id="KW-0716">Sensory transduction</keyword>
<evidence type="ECO:0000313" key="11">
    <source>
        <dbReference type="Proteomes" id="UP000515156"/>
    </source>
</evidence>
<feature type="transmembrane region" description="Helical" evidence="9">
    <location>
        <begin position="239"/>
        <end position="262"/>
    </location>
</feature>
<reference evidence="12" key="1">
    <citation type="submission" date="2025-08" db="UniProtKB">
        <authorList>
            <consortium name="RefSeq"/>
        </authorList>
    </citation>
    <scope>IDENTIFICATION</scope>
</reference>
<evidence type="ECO:0000256" key="7">
    <source>
        <dbReference type="ARBA" id="ARBA00023136"/>
    </source>
</evidence>
<feature type="transmembrane region" description="Helical" evidence="9">
    <location>
        <begin position="198"/>
        <end position="227"/>
    </location>
</feature>
<dbReference type="PANTHER" id="PTHR26450:SF156">
    <property type="entry name" value="OLFACTORY RECEPTOR 52R1"/>
    <property type="match status" value="1"/>
</dbReference>
<dbReference type="GO" id="GO:0004984">
    <property type="term" value="F:olfactory receptor activity"/>
    <property type="evidence" value="ECO:0007669"/>
    <property type="project" value="InterPro"/>
</dbReference>
<dbReference type="KEGG" id="muo:115468327"/>
<accession>A0A6P7XRX2</accession>
<evidence type="ECO:0000256" key="6">
    <source>
        <dbReference type="ARBA" id="ARBA00022989"/>
    </source>
</evidence>
<feature type="transmembrane region" description="Helical" evidence="9">
    <location>
        <begin position="100"/>
        <end position="122"/>
    </location>
</feature>
<feature type="transmembrane region" description="Helical" evidence="9">
    <location>
        <begin position="27"/>
        <end position="50"/>
    </location>
</feature>
<comment type="function">
    <text evidence="1">Odorant receptor.</text>
</comment>
<dbReference type="AlphaFoldDB" id="A0A6P7XRX2"/>
<dbReference type="InterPro" id="IPR017452">
    <property type="entry name" value="GPCR_Rhodpsn_7TM"/>
</dbReference>
<name>A0A6P7XRX2_9AMPH</name>
<dbReference type="SUPFAM" id="SSF81321">
    <property type="entry name" value="Family A G protein-coupled receptor-like"/>
    <property type="match status" value="1"/>
</dbReference>
<protein>
    <submittedName>
        <fullName evidence="12">LOW QUALITY PROTEIN: olfactory receptor 52R1-like</fullName>
    </submittedName>
</protein>
<evidence type="ECO:0000256" key="1">
    <source>
        <dbReference type="ARBA" id="ARBA00002936"/>
    </source>
</evidence>
<keyword evidence="8" id="KW-0807">Transducer</keyword>
<evidence type="ECO:0000256" key="4">
    <source>
        <dbReference type="ARBA" id="ARBA00022692"/>
    </source>
</evidence>
<dbReference type="FunFam" id="1.20.1070.10:FF:000006">
    <property type="entry name" value="Olfactory receptor"/>
    <property type="match status" value="1"/>
</dbReference>
<dbReference type="InParanoid" id="A0A6P7XRX2"/>